<dbReference type="EMBL" id="KN882068">
    <property type="protein sequence ID" value="KIY44623.1"/>
    <property type="molecule type" value="Genomic_DNA"/>
</dbReference>
<protein>
    <submittedName>
        <fullName evidence="1">Uncharacterized protein</fullName>
    </submittedName>
</protein>
<sequence>MEFGTSLQGRISQWTRNAEVHLPCIPSLAEVDAEAAPENAQVPPLLMEIEWSLREAQASDALEGMQRSLRLNSYLAKSKRDWSRGVAANTRSQTAIQRVDQHIRGHISQYHDARTALKVLTQSLNKGGSWAIRFRELSDEDVRPLPVDGLGEGGRASSWIWRVGSMGQGTSEEILEDALRIEWLKARARFQRFDEEIHLLNAEKERGISYLRFEALEWAGRIGARSVQDQALRDGLDAYAKQQAALRLQWSARFEKMWADIPIWISQGAVPDNFHSEDTTARPSE</sequence>
<organism evidence="1 2">
    <name type="scientific">Fistulina hepatica ATCC 64428</name>
    <dbReference type="NCBI Taxonomy" id="1128425"/>
    <lineage>
        <taxon>Eukaryota</taxon>
        <taxon>Fungi</taxon>
        <taxon>Dikarya</taxon>
        <taxon>Basidiomycota</taxon>
        <taxon>Agaricomycotina</taxon>
        <taxon>Agaricomycetes</taxon>
        <taxon>Agaricomycetidae</taxon>
        <taxon>Agaricales</taxon>
        <taxon>Fistulinaceae</taxon>
        <taxon>Fistulina</taxon>
    </lineage>
</organism>
<name>A0A0D7A1D1_9AGAR</name>
<dbReference type="OrthoDB" id="3261436at2759"/>
<reference evidence="1 2" key="1">
    <citation type="journal article" date="2015" name="Fungal Genet. Biol.">
        <title>Evolution of novel wood decay mechanisms in Agaricales revealed by the genome sequences of Fistulina hepatica and Cylindrobasidium torrendii.</title>
        <authorList>
            <person name="Floudas D."/>
            <person name="Held B.W."/>
            <person name="Riley R."/>
            <person name="Nagy L.G."/>
            <person name="Koehler G."/>
            <person name="Ransdell A.S."/>
            <person name="Younus H."/>
            <person name="Chow J."/>
            <person name="Chiniquy J."/>
            <person name="Lipzen A."/>
            <person name="Tritt A."/>
            <person name="Sun H."/>
            <person name="Haridas S."/>
            <person name="LaButti K."/>
            <person name="Ohm R.A."/>
            <person name="Kues U."/>
            <person name="Blanchette R.A."/>
            <person name="Grigoriev I.V."/>
            <person name="Minto R.E."/>
            <person name="Hibbett D.S."/>
        </authorList>
    </citation>
    <scope>NUCLEOTIDE SEQUENCE [LARGE SCALE GENOMIC DNA]</scope>
    <source>
        <strain evidence="1 2">ATCC 64428</strain>
    </source>
</reference>
<dbReference type="Proteomes" id="UP000054144">
    <property type="component" value="Unassembled WGS sequence"/>
</dbReference>
<evidence type="ECO:0000313" key="2">
    <source>
        <dbReference type="Proteomes" id="UP000054144"/>
    </source>
</evidence>
<dbReference type="AlphaFoldDB" id="A0A0D7A1D1"/>
<proteinExistence type="predicted"/>
<keyword evidence="2" id="KW-1185">Reference proteome</keyword>
<evidence type="ECO:0000313" key="1">
    <source>
        <dbReference type="EMBL" id="KIY44623.1"/>
    </source>
</evidence>
<accession>A0A0D7A1D1</accession>
<gene>
    <name evidence="1" type="ORF">FISHEDRAFT_77365</name>
</gene>